<keyword evidence="1" id="KW-0328">Glycosyltransferase</keyword>
<dbReference type="CDD" id="cd03789">
    <property type="entry name" value="GT9_LPS_heptosyltransferase"/>
    <property type="match status" value="1"/>
</dbReference>
<organism evidence="3 4">
    <name type="scientific">Ignavibacterium album (strain DSM 19864 / JCM 16511 / NBRC 101810 / Mat9-16)</name>
    <dbReference type="NCBI Taxonomy" id="945713"/>
    <lineage>
        <taxon>Bacteria</taxon>
        <taxon>Pseudomonadati</taxon>
        <taxon>Ignavibacteriota</taxon>
        <taxon>Ignavibacteria</taxon>
        <taxon>Ignavibacteriales</taxon>
        <taxon>Ignavibacteriaceae</taxon>
        <taxon>Ignavibacterium</taxon>
    </lineage>
</organism>
<dbReference type="HOGENOM" id="CLU_038371_0_4_10"/>
<reference evidence="3 4" key="1">
    <citation type="journal article" date="2012" name="Front. Microbiol.">
        <title>Complete genome of Ignavibacterium album, a metabolically versatile, flagellated, facultative anaerobe from the phylum Chlorobi.</title>
        <authorList>
            <person name="Liu Z."/>
            <person name="Frigaard N.-U."/>
            <person name="Vogl K."/>
            <person name="Iino T."/>
            <person name="Ohkuma M."/>
            <person name="Overmann J."/>
            <person name="Bryant D.A."/>
        </authorList>
    </citation>
    <scope>NUCLEOTIDE SEQUENCE [LARGE SCALE GENOMIC DNA]</scope>
    <source>
        <strain evidence="4">DSM 19864 / JCM 16511 / NBRC 101810 / Mat9-16</strain>
    </source>
</reference>
<evidence type="ECO:0000256" key="2">
    <source>
        <dbReference type="ARBA" id="ARBA00022679"/>
    </source>
</evidence>
<dbReference type="AlphaFoldDB" id="I0AP68"/>
<dbReference type="PANTHER" id="PTHR30160:SF1">
    <property type="entry name" value="LIPOPOLYSACCHARIDE 1,2-N-ACETYLGLUCOSAMINETRANSFERASE-RELATED"/>
    <property type="match status" value="1"/>
</dbReference>
<dbReference type="InterPro" id="IPR002201">
    <property type="entry name" value="Glyco_trans_9"/>
</dbReference>
<evidence type="ECO:0000313" key="4">
    <source>
        <dbReference type="Proteomes" id="UP000007394"/>
    </source>
</evidence>
<dbReference type="Proteomes" id="UP000007394">
    <property type="component" value="Chromosome"/>
</dbReference>
<keyword evidence="4" id="KW-1185">Reference proteome</keyword>
<protein>
    <submittedName>
        <fullName evidence="3">ADP-heptose:LPS heptosyltransferase</fullName>
    </submittedName>
</protein>
<dbReference type="InterPro" id="IPR051199">
    <property type="entry name" value="LPS_LOS_Heptosyltrfase"/>
</dbReference>
<dbReference type="SUPFAM" id="SSF53756">
    <property type="entry name" value="UDP-Glycosyltransferase/glycogen phosphorylase"/>
    <property type="match status" value="1"/>
</dbReference>
<dbReference type="EMBL" id="CP003418">
    <property type="protein sequence ID" value="AFH50775.1"/>
    <property type="molecule type" value="Genomic_DNA"/>
</dbReference>
<name>I0AP68_IGNAJ</name>
<evidence type="ECO:0000256" key="1">
    <source>
        <dbReference type="ARBA" id="ARBA00022676"/>
    </source>
</evidence>
<proteinExistence type="predicted"/>
<sequence>MIIKIIHLSKRPIVAKTLLIIRLDSIGDYILVHNFFSFVRNHPVYREYKITLCGNIIWKDLAEFLNENVFDSFIWLNRKKFKWNFFYKYRLLNQIHKAGYEIVVETTFTREILFGDTIVKSSKAKERIGSTGSPDSHLKWKRKIFSDDYYTKLITQSDENLFEFYRNKEFFEKLLQTKIDLNKPTLSFNKAEVGPPTENDYIIIVPGAQEKARRWSEKNFAELIKHLLSVYPFDIVIAGSVSEKTIINTILKEVDSERVHNLSGKTTLPQFGKIISLAKILVSNETSAVHFAAAIGTKFICISNGQRFGRFVPYPHQIKLICAYLYPDYIEKNLNNHLLLAEQFRYESKLEINEISVEKVFETVSEMIGTIN</sequence>
<dbReference type="Gene3D" id="3.40.50.2000">
    <property type="entry name" value="Glycogen Phosphorylase B"/>
    <property type="match status" value="2"/>
</dbReference>
<accession>I0AP68</accession>
<dbReference type="PANTHER" id="PTHR30160">
    <property type="entry name" value="TETRAACYLDISACCHARIDE 4'-KINASE-RELATED"/>
    <property type="match status" value="1"/>
</dbReference>
<dbReference type="GO" id="GO:0005829">
    <property type="term" value="C:cytosol"/>
    <property type="evidence" value="ECO:0007669"/>
    <property type="project" value="TreeGrafter"/>
</dbReference>
<dbReference type="KEGG" id="ial:IALB_3072"/>
<dbReference type="STRING" id="945713.IALB_3072"/>
<dbReference type="Pfam" id="PF01075">
    <property type="entry name" value="Glyco_transf_9"/>
    <property type="match status" value="1"/>
</dbReference>
<dbReference type="eggNOG" id="COG0859">
    <property type="taxonomic scope" value="Bacteria"/>
</dbReference>
<dbReference type="GO" id="GO:0008713">
    <property type="term" value="F:ADP-heptose-lipopolysaccharide heptosyltransferase activity"/>
    <property type="evidence" value="ECO:0007669"/>
    <property type="project" value="TreeGrafter"/>
</dbReference>
<gene>
    <name evidence="3" type="ordered locus">IALB_3072</name>
</gene>
<evidence type="ECO:0000313" key="3">
    <source>
        <dbReference type="EMBL" id="AFH50775.1"/>
    </source>
</evidence>
<dbReference type="GO" id="GO:0009244">
    <property type="term" value="P:lipopolysaccharide core region biosynthetic process"/>
    <property type="evidence" value="ECO:0007669"/>
    <property type="project" value="TreeGrafter"/>
</dbReference>
<keyword evidence="2 3" id="KW-0808">Transferase</keyword>